<accession>A0A4R4RHF1</accession>
<protein>
    <submittedName>
        <fullName evidence="4">GNAT family N-acetyltransferase</fullName>
    </submittedName>
</protein>
<keyword evidence="5" id="KW-1185">Reference proteome</keyword>
<sequence>MGVIWIGADAEEFRQRAGGWLEREPVLHSVLLTSVDRERRGAGSGGVFAILGDEDGDGDGDGDGVAGVAVWTPPFRAYVSAAPVGAERLALALLDRYPDLDGVTGVADQAAAYARVWAAHTGGTVSVAMDQRLFELDTVVPPRPSPGAARRAGPADRDLLVAWTLAFEEESSAAPGASVAERVVDQLIADQRAWMWDDDGPACFVGVSRTVAGVARVAPVYTPPDRRRRGYASALVAAVSQAVLDAGAHRCALFTDLANPTSNKVYTALGYRPVADVTAYVFTR</sequence>
<dbReference type="PROSITE" id="PS51186">
    <property type="entry name" value="GNAT"/>
    <property type="match status" value="1"/>
</dbReference>
<dbReference type="SUPFAM" id="SSF55729">
    <property type="entry name" value="Acyl-CoA N-acyltransferases (Nat)"/>
    <property type="match status" value="1"/>
</dbReference>
<gene>
    <name evidence="4" type="ORF">E1212_22585</name>
</gene>
<proteinExistence type="predicted"/>
<evidence type="ECO:0000313" key="5">
    <source>
        <dbReference type="Proteomes" id="UP000295621"/>
    </source>
</evidence>
<dbReference type="InterPro" id="IPR013653">
    <property type="entry name" value="GCN5-like_dom"/>
</dbReference>
<reference evidence="4 5" key="1">
    <citation type="submission" date="2019-02" db="EMBL/GenBank/DDBJ databases">
        <title>Draft genome sequences of novel Actinobacteria.</title>
        <authorList>
            <person name="Sahin N."/>
            <person name="Ay H."/>
            <person name="Saygin H."/>
        </authorList>
    </citation>
    <scope>NUCLEOTIDE SEQUENCE [LARGE SCALE GENOMIC DNA]</scope>
    <source>
        <strain evidence="4 5">KC603</strain>
    </source>
</reference>
<keyword evidence="1 4" id="KW-0808">Transferase</keyword>
<dbReference type="RefSeq" id="WP_131986651.1">
    <property type="nucleotide sequence ID" value="NZ_SMKL01000064.1"/>
</dbReference>
<evidence type="ECO:0000256" key="1">
    <source>
        <dbReference type="ARBA" id="ARBA00022679"/>
    </source>
</evidence>
<dbReference type="GO" id="GO:0016747">
    <property type="term" value="F:acyltransferase activity, transferring groups other than amino-acyl groups"/>
    <property type="evidence" value="ECO:0007669"/>
    <property type="project" value="InterPro"/>
</dbReference>
<evidence type="ECO:0000259" key="3">
    <source>
        <dbReference type="PROSITE" id="PS51186"/>
    </source>
</evidence>
<dbReference type="EMBL" id="SMKL01000064">
    <property type="protein sequence ID" value="TDC47982.1"/>
    <property type="molecule type" value="Genomic_DNA"/>
</dbReference>
<dbReference type="Proteomes" id="UP000295621">
    <property type="component" value="Unassembled WGS sequence"/>
</dbReference>
<dbReference type="InterPro" id="IPR050832">
    <property type="entry name" value="Bact_Acetyltransf"/>
</dbReference>
<name>A0A4R4RHF1_9ACTN</name>
<dbReference type="OrthoDB" id="3174529at2"/>
<evidence type="ECO:0000313" key="4">
    <source>
        <dbReference type="EMBL" id="TDC47982.1"/>
    </source>
</evidence>
<organism evidence="4 5">
    <name type="scientific">Jiangella ureilytica</name>
    <dbReference type="NCBI Taxonomy" id="2530374"/>
    <lineage>
        <taxon>Bacteria</taxon>
        <taxon>Bacillati</taxon>
        <taxon>Actinomycetota</taxon>
        <taxon>Actinomycetes</taxon>
        <taxon>Jiangellales</taxon>
        <taxon>Jiangellaceae</taxon>
        <taxon>Jiangella</taxon>
    </lineage>
</organism>
<keyword evidence="2" id="KW-0012">Acyltransferase</keyword>
<dbReference type="PANTHER" id="PTHR43877">
    <property type="entry name" value="AMINOALKYLPHOSPHONATE N-ACETYLTRANSFERASE-RELATED-RELATED"/>
    <property type="match status" value="1"/>
</dbReference>
<dbReference type="Gene3D" id="3.40.630.30">
    <property type="match status" value="1"/>
</dbReference>
<dbReference type="CDD" id="cd04301">
    <property type="entry name" value="NAT_SF"/>
    <property type="match status" value="1"/>
</dbReference>
<evidence type="ECO:0000256" key="2">
    <source>
        <dbReference type="ARBA" id="ARBA00023315"/>
    </source>
</evidence>
<feature type="domain" description="N-acetyltransferase" evidence="3">
    <location>
        <begin position="147"/>
        <end position="284"/>
    </location>
</feature>
<dbReference type="InterPro" id="IPR016181">
    <property type="entry name" value="Acyl_CoA_acyltransferase"/>
</dbReference>
<dbReference type="InterPro" id="IPR000182">
    <property type="entry name" value="GNAT_dom"/>
</dbReference>
<dbReference type="PANTHER" id="PTHR43877:SF1">
    <property type="entry name" value="ACETYLTRANSFERASE"/>
    <property type="match status" value="1"/>
</dbReference>
<dbReference type="AlphaFoldDB" id="A0A4R4RHF1"/>
<comment type="caution">
    <text evidence="4">The sequence shown here is derived from an EMBL/GenBank/DDBJ whole genome shotgun (WGS) entry which is preliminary data.</text>
</comment>
<dbReference type="Pfam" id="PF08445">
    <property type="entry name" value="FR47"/>
    <property type="match status" value="1"/>
</dbReference>